<name>A0A811SBW0_9POAL</name>
<dbReference type="OrthoDB" id="1890790at2759"/>
<comment type="caution">
    <text evidence="3">The sequence shown here is derived from an EMBL/GenBank/DDBJ whole genome shotgun (WGS) entry which is preliminary data.</text>
</comment>
<accession>A0A811SBW0</accession>
<feature type="region of interest" description="Disordered" evidence="1">
    <location>
        <begin position="333"/>
        <end position="363"/>
    </location>
</feature>
<keyword evidence="2" id="KW-0472">Membrane</keyword>
<feature type="transmembrane region" description="Helical" evidence="2">
    <location>
        <begin position="66"/>
        <end position="90"/>
    </location>
</feature>
<protein>
    <recommendedName>
        <fullName evidence="5">Protein kinase domain-containing protein</fullName>
    </recommendedName>
</protein>
<feature type="region of interest" description="Disordered" evidence="1">
    <location>
        <begin position="222"/>
        <end position="278"/>
    </location>
</feature>
<keyword evidence="2" id="KW-1133">Transmembrane helix</keyword>
<dbReference type="AlphaFoldDB" id="A0A811SBW0"/>
<keyword evidence="2" id="KW-0812">Transmembrane</keyword>
<dbReference type="InterPro" id="IPR046959">
    <property type="entry name" value="PRK1-6/SRF4-like"/>
</dbReference>
<dbReference type="SUPFAM" id="SSF56112">
    <property type="entry name" value="Protein kinase-like (PK-like)"/>
    <property type="match status" value="1"/>
</dbReference>
<dbReference type="Gene3D" id="3.30.200.20">
    <property type="entry name" value="Phosphorylase Kinase, domain 1"/>
    <property type="match status" value="1"/>
</dbReference>
<sequence length="363" mass="38360">MRRWWWSSRDLMSCLAAAVLWGAMIKRITVAPGNGTNFSVATWSADGTPCPSPSKSSSSSSRSMNVLITIAIVVVAIGAVLAVAGVIAVVQARRNESRNAGVTETQGGSPDAAKVTSAPAVKIEKGGMDQHGGVVTPTAGKRGAANFGASYKATLLNGPSLVVKRFKDMNGVGHEDFSEHMRRLGQLVHPNLLPVIAYLYKKEEKLLVTDYMAMMVAYKSPSRGARGDRAEERRVEPGHPHPGGADGVTGKFPPTTSGRPQRASTSPGGSTRWCGGVNSAGVRQRHAGAASGEGQMGKLLQVGLGCCEPNVGRRWGLEEALMRIEELWECNNADDSSTASSFLSDREPATASRPPGEPQSHSE</sequence>
<dbReference type="PANTHER" id="PTHR48007">
    <property type="entry name" value="LEUCINE-RICH REPEAT RECEPTOR-LIKE PROTEIN KINASE PXC1"/>
    <property type="match status" value="1"/>
</dbReference>
<reference evidence="3" key="1">
    <citation type="submission" date="2020-10" db="EMBL/GenBank/DDBJ databases">
        <authorList>
            <person name="Han B."/>
            <person name="Lu T."/>
            <person name="Zhao Q."/>
            <person name="Huang X."/>
            <person name="Zhao Y."/>
        </authorList>
    </citation>
    <scope>NUCLEOTIDE SEQUENCE</scope>
</reference>
<evidence type="ECO:0000256" key="1">
    <source>
        <dbReference type="SAM" id="MobiDB-lite"/>
    </source>
</evidence>
<dbReference type="InterPro" id="IPR011009">
    <property type="entry name" value="Kinase-like_dom_sf"/>
</dbReference>
<gene>
    <name evidence="3" type="ORF">NCGR_LOCUS62871</name>
</gene>
<dbReference type="EMBL" id="CAJGYO010000019">
    <property type="protein sequence ID" value="CAD6338773.1"/>
    <property type="molecule type" value="Genomic_DNA"/>
</dbReference>
<organism evidence="3 4">
    <name type="scientific">Miscanthus lutarioriparius</name>
    <dbReference type="NCBI Taxonomy" id="422564"/>
    <lineage>
        <taxon>Eukaryota</taxon>
        <taxon>Viridiplantae</taxon>
        <taxon>Streptophyta</taxon>
        <taxon>Embryophyta</taxon>
        <taxon>Tracheophyta</taxon>
        <taxon>Spermatophyta</taxon>
        <taxon>Magnoliopsida</taxon>
        <taxon>Liliopsida</taxon>
        <taxon>Poales</taxon>
        <taxon>Poaceae</taxon>
        <taxon>PACMAD clade</taxon>
        <taxon>Panicoideae</taxon>
        <taxon>Andropogonodae</taxon>
        <taxon>Andropogoneae</taxon>
        <taxon>Saccharinae</taxon>
        <taxon>Miscanthus</taxon>
    </lineage>
</organism>
<evidence type="ECO:0000313" key="3">
    <source>
        <dbReference type="EMBL" id="CAD6338773.1"/>
    </source>
</evidence>
<dbReference type="PANTHER" id="PTHR48007:SF64">
    <property type="entry name" value="POLLEN RECEPTOR-LIKE KINASE 1"/>
    <property type="match status" value="1"/>
</dbReference>
<feature type="compositionally biased region" description="Basic and acidic residues" evidence="1">
    <location>
        <begin position="225"/>
        <end position="239"/>
    </location>
</feature>
<feature type="compositionally biased region" description="Polar residues" evidence="1">
    <location>
        <begin position="333"/>
        <end position="343"/>
    </location>
</feature>
<feature type="compositionally biased region" description="Polar residues" evidence="1">
    <location>
        <begin position="254"/>
        <end position="269"/>
    </location>
</feature>
<evidence type="ECO:0000256" key="2">
    <source>
        <dbReference type="SAM" id="Phobius"/>
    </source>
</evidence>
<dbReference type="Proteomes" id="UP000604825">
    <property type="component" value="Unassembled WGS sequence"/>
</dbReference>
<evidence type="ECO:0008006" key="5">
    <source>
        <dbReference type="Google" id="ProtNLM"/>
    </source>
</evidence>
<evidence type="ECO:0000313" key="4">
    <source>
        <dbReference type="Proteomes" id="UP000604825"/>
    </source>
</evidence>
<keyword evidence="4" id="KW-1185">Reference proteome</keyword>
<proteinExistence type="predicted"/>